<dbReference type="Gramene" id="PGSC0003DMT400088812">
    <property type="protein sequence ID" value="PGSC0003DMT400088812"/>
    <property type="gene ID" value="PGSC0003DMG400038383"/>
</dbReference>
<sequence length="82" mass="9364">MTHGRTHGPWSRSVDRSPRTHPLKSIDELTGRIMDQSTDRRSVETLRTPKNPSSEVDQWTDRMDHGSVDGSSISPVDDFNRF</sequence>
<feature type="region of interest" description="Disordered" evidence="1">
    <location>
        <begin position="1"/>
        <end position="82"/>
    </location>
</feature>
<reference evidence="3" key="1">
    <citation type="journal article" date="2011" name="Nature">
        <title>Genome sequence and analysis of the tuber crop potato.</title>
        <authorList>
            <consortium name="The Potato Genome Sequencing Consortium"/>
        </authorList>
    </citation>
    <scope>NUCLEOTIDE SEQUENCE [LARGE SCALE GENOMIC DNA]</scope>
    <source>
        <strain evidence="3">cv. DM1-3 516 R44</strain>
    </source>
</reference>
<name>M1DGS3_SOLTU</name>
<feature type="compositionally biased region" description="Basic and acidic residues" evidence="1">
    <location>
        <begin position="13"/>
        <end position="30"/>
    </location>
</feature>
<dbReference type="AlphaFoldDB" id="M1DGS3"/>
<feature type="compositionally biased region" description="Polar residues" evidence="1">
    <location>
        <begin position="48"/>
        <end position="57"/>
    </location>
</feature>
<dbReference type="Proteomes" id="UP000011115">
    <property type="component" value="Unassembled WGS sequence"/>
</dbReference>
<proteinExistence type="predicted"/>
<evidence type="ECO:0000313" key="2">
    <source>
        <dbReference type="EnsemblPlants" id="PGSC0003DMT400088812"/>
    </source>
</evidence>
<reference evidence="2" key="2">
    <citation type="submission" date="2015-06" db="UniProtKB">
        <authorList>
            <consortium name="EnsemblPlants"/>
        </authorList>
    </citation>
    <scope>IDENTIFICATION</scope>
    <source>
        <strain evidence="2">DM1-3 516 R44</strain>
    </source>
</reference>
<dbReference type="EnsemblPlants" id="PGSC0003DMT400088812">
    <property type="protein sequence ID" value="PGSC0003DMT400088812"/>
    <property type="gene ID" value="PGSC0003DMG400038383"/>
</dbReference>
<dbReference type="PaxDb" id="4113-PGSC0003DMT400088812"/>
<keyword evidence="3" id="KW-1185">Reference proteome</keyword>
<protein>
    <submittedName>
        <fullName evidence="2">Uncharacterized protein</fullName>
    </submittedName>
</protein>
<dbReference type="InParanoid" id="M1DGS3"/>
<organism evidence="2 3">
    <name type="scientific">Solanum tuberosum</name>
    <name type="common">Potato</name>
    <dbReference type="NCBI Taxonomy" id="4113"/>
    <lineage>
        <taxon>Eukaryota</taxon>
        <taxon>Viridiplantae</taxon>
        <taxon>Streptophyta</taxon>
        <taxon>Embryophyta</taxon>
        <taxon>Tracheophyta</taxon>
        <taxon>Spermatophyta</taxon>
        <taxon>Magnoliopsida</taxon>
        <taxon>eudicotyledons</taxon>
        <taxon>Gunneridae</taxon>
        <taxon>Pentapetalae</taxon>
        <taxon>asterids</taxon>
        <taxon>lamiids</taxon>
        <taxon>Solanales</taxon>
        <taxon>Solanaceae</taxon>
        <taxon>Solanoideae</taxon>
        <taxon>Solaneae</taxon>
        <taxon>Solanum</taxon>
    </lineage>
</organism>
<evidence type="ECO:0000313" key="3">
    <source>
        <dbReference type="Proteomes" id="UP000011115"/>
    </source>
</evidence>
<dbReference type="HOGENOM" id="CLU_2562873_0_0_1"/>
<evidence type="ECO:0000256" key="1">
    <source>
        <dbReference type="SAM" id="MobiDB-lite"/>
    </source>
</evidence>
<accession>M1DGS3</accession>